<keyword evidence="3" id="KW-0378">Hydrolase</keyword>
<evidence type="ECO:0000313" key="7">
    <source>
        <dbReference type="Proteomes" id="UP000320762"/>
    </source>
</evidence>
<accession>A0A550C836</accession>
<comment type="caution">
    <text evidence="6">The sequence shown here is derived from an EMBL/GenBank/DDBJ whole genome shotgun (WGS) entry which is preliminary data.</text>
</comment>
<dbReference type="GO" id="GO:0019783">
    <property type="term" value="F:ubiquitin-like protein peptidase activity"/>
    <property type="evidence" value="ECO:0007669"/>
    <property type="project" value="UniProtKB-ARBA"/>
</dbReference>
<dbReference type="STRING" id="97359.A0A550C836"/>
<dbReference type="SUPFAM" id="SSF54001">
    <property type="entry name" value="Cysteine proteinases"/>
    <property type="match status" value="1"/>
</dbReference>
<feature type="compositionally biased region" description="Polar residues" evidence="4">
    <location>
        <begin position="64"/>
        <end position="87"/>
    </location>
</feature>
<dbReference type="InterPro" id="IPR038765">
    <property type="entry name" value="Papain-like_cys_pep_sf"/>
</dbReference>
<dbReference type="Gene3D" id="3.40.395.10">
    <property type="entry name" value="Adenoviral Proteinase, Chain A"/>
    <property type="match status" value="1"/>
</dbReference>
<dbReference type="GO" id="GO:0008234">
    <property type="term" value="F:cysteine-type peptidase activity"/>
    <property type="evidence" value="ECO:0007669"/>
    <property type="project" value="InterPro"/>
</dbReference>
<reference evidence="6 7" key="1">
    <citation type="journal article" date="2019" name="New Phytol.">
        <title>Comparative genomics reveals unique wood-decay strategies and fruiting body development in the Schizophyllaceae.</title>
        <authorList>
            <person name="Almasi E."/>
            <person name="Sahu N."/>
            <person name="Krizsan K."/>
            <person name="Balint B."/>
            <person name="Kovacs G.M."/>
            <person name="Kiss B."/>
            <person name="Cseklye J."/>
            <person name="Drula E."/>
            <person name="Henrissat B."/>
            <person name="Nagy I."/>
            <person name="Chovatia M."/>
            <person name="Adam C."/>
            <person name="LaButti K."/>
            <person name="Lipzen A."/>
            <person name="Riley R."/>
            <person name="Grigoriev I.V."/>
            <person name="Nagy L.G."/>
        </authorList>
    </citation>
    <scope>NUCLEOTIDE SEQUENCE [LARGE SCALE GENOMIC DNA]</scope>
    <source>
        <strain evidence="6 7">NL-1724</strain>
    </source>
</reference>
<dbReference type="GO" id="GO:0006508">
    <property type="term" value="P:proteolysis"/>
    <property type="evidence" value="ECO:0007669"/>
    <property type="project" value="UniProtKB-KW"/>
</dbReference>
<keyword evidence="2" id="KW-0645">Protease</keyword>
<dbReference type="EMBL" id="VDMD01000019">
    <property type="protein sequence ID" value="TRM60866.1"/>
    <property type="molecule type" value="Genomic_DNA"/>
</dbReference>
<protein>
    <recommendedName>
        <fullName evidence="5">Ubiquitin-like protease family profile domain-containing protein</fullName>
    </recommendedName>
</protein>
<sequence length="491" mass="54947">MSNTPVARSADAVRAAKRRKRLALEEPERLRAEKEVKSEKAKASRRAQAAAQNRPYKERASEYQPRSQTWTGSTSIAASRTVSTPDASSMLEPWQREYLPLLDYEHGLMLPSAFLHPLKAVGAAVNTWFQSYRLEDVYQRITHDVQGMVQENMSDAYIKLSTGLYADYASVQSEIGRLRMCALTGNGMRPALMHVLDHCPPDNLRALSEFIIRFSECATVLRNIMENLEQTRLFFLNSGSPLLLTTVLQGAVDSAVGRGRRFVSTHSPYKLHPADIGRLAPGKWLNDEVVNFVAALWTFDGTGGDFLILPTSFATLHLDLGKTFALRRQNEAVKHGALKGVGTRRPNLWQKIIMPVVHDEHFYVVVMDTSLAVVTVYDSLSARKWRKQALQKLQKSLEEFVNHLCKTLAWQQPITAWSAKSATEIPQQSNEHDCGIYTLLFIRHLTLGDEINGAKVPLQYRFPPGQLHGDANGPRLAVLEEIMGSGTAVDI</sequence>
<feature type="region of interest" description="Disordered" evidence="4">
    <location>
        <begin position="1"/>
        <end position="88"/>
    </location>
</feature>
<keyword evidence="7" id="KW-1185">Reference proteome</keyword>
<feature type="domain" description="Ubiquitin-like protease family profile" evidence="5">
    <location>
        <begin position="269"/>
        <end position="445"/>
    </location>
</feature>
<dbReference type="PROSITE" id="PS50600">
    <property type="entry name" value="ULP_PROTEASE"/>
    <property type="match status" value="1"/>
</dbReference>
<dbReference type="Proteomes" id="UP000320762">
    <property type="component" value="Unassembled WGS sequence"/>
</dbReference>
<organism evidence="6 7">
    <name type="scientific">Schizophyllum amplum</name>
    <dbReference type="NCBI Taxonomy" id="97359"/>
    <lineage>
        <taxon>Eukaryota</taxon>
        <taxon>Fungi</taxon>
        <taxon>Dikarya</taxon>
        <taxon>Basidiomycota</taxon>
        <taxon>Agaricomycotina</taxon>
        <taxon>Agaricomycetes</taxon>
        <taxon>Agaricomycetidae</taxon>
        <taxon>Agaricales</taxon>
        <taxon>Schizophyllaceae</taxon>
        <taxon>Schizophyllum</taxon>
    </lineage>
</organism>
<name>A0A550C836_9AGAR</name>
<dbReference type="Pfam" id="PF02902">
    <property type="entry name" value="Peptidase_C48"/>
    <property type="match status" value="1"/>
</dbReference>
<evidence type="ECO:0000313" key="6">
    <source>
        <dbReference type="EMBL" id="TRM60866.1"/>
    </source>
</evidence>
<evidence type="ECO:0000256" key="1">
    <source>
        <dbReference type="ARBA" id="ARBA00005234"/>
    </source>
</evidence>
<feature type="compositionally biased region" description="Low complexity" evidence="4">
    <location>
        <begin position="1"/>
        <end position="13"/>
    </location>
</feature>
<comment type="similarity">
    <text evidence="1">Belongs to the peptidase C48 family.</text>
</comment>
<evidence type="ECO:0000256" key="3">
    <source>
        <dbReference type="ARBA" id="ARBA00022801"/>
    </source>
</evidence>
<dbReference type="AlphaFoldDB" id="A0A550C836"/>
<feature type="compositionally biased region" description="Basic and acidic residues" evidence="4">
    <location>
        <begin position="22"/>
        <end position="42"/>
    </location>
</feature>
<evidence type="ECO:0000256" key="2">
    <source>
        <dbReference type="ARBA" id="ARBA00022670"/>
    </source>
</evidence>
<dbReference type="OrthoDB" id="3070835at2759"/>
<gene>
    <name evidence="6" type="ORF">BD626DRAFT_503047</name>
</gene>
<evidence type="ECO:0000259" key="5">
    <source>
        <dbReference type="PROSITE" id="PS50600"/>
    </source>
</evidence>
<evidence type="ECO:0000256" key="4">
    <source>
        <dbReference type="SAM" id="MobiDB-lite"/>
    </source>
</evidence>
<dbReference type="InterPro" id="IPR003653">
    <property type="entry name" value="Peptidase_C48_C"/>
</dbReference>
<proteinExistence type="inferred from homology"/>